<keyword evidence="2" id="KW-0067">ATP-binding</keyword>
<dbReference type="InterPro" id="IPR027417">
    <property type="entry name" value="P-loop_NTPase"/>
</dbReference>
<evidence type="ECO:0000313" key="4">
    <source>
        <dbReference type="EMBL" id="QHT05646.1"/>
    </source>
</evidence>
<dbReference type="InterPro" id="IPR014015">
    <property type="entry name" value="Helicase_SF3_DNA-vir"/>
</dbReference>
<dbReference type="Pfam" id="PF19263">
    <property type="entry name" value="DUF5906"/>
    <property type="match status" value="1"/>
</dbReference>
<evidence type="ECO:0000256" key="2">
    <source>
        <dbReference type="ARBA" id="ARBA00022840"/>
    </source>
</evidence>
<evidence type="ECO:0000256" key="1">
    <source>
        <dbReference type="ARBA" id="ARBA00022741"/>
    </source>
</evidence>
<sequence length="660" mass="76931">MSEATHFLSESADRDGANDAMWTNQIQTYEREEVTNFLKQLESMWKINERDNEYLSFRLGYDNFFNLDELNEDGIPKSTDIERISAKYMRMRDRLCELYHRADSLNMLSEENEDDLQLCVRINRLIDQVDDSWQIVFRGARIYDRVNNPTYVPINPESDPSIYRVSTIQKVEELSQYQQAILQCLKHLYEHNIKRYKGNCCEEIKTSTGCSTRAWKTTKSVADFVYSVGRKETWFELWKNLTSGGITQRHVINHLTNVFDMQFEDVNKDRHVWSFNNGIFIGCIDLERDKSKPQTKPVKCAFYDYESPEFKSLDQTIVSCKYFDQEFVNYDHIDNWYDVPTPHFQSILDYQKFDDEVCKWIYVMGGRLCYDVNEIDRWQIIPFLKGVARSGKSTLITKVFRKFYCSDDVSTLSNNVERKFGLSAICNAFMFIAPEVKNDLALEQAEFQSIVSGEDVSIAVKHEKAKSMVWTTPGILGGNEVPQWKDNSGSILRRILTVNFGKQVKNADTRLDDKLEQELPVILQKCVRAYLDYSQKHKAVDIWNVVPEYFKNVQKQVAIVASTLENFLQSPKVVFDEKAYCPKSVFVSKFNEYCNLNNLGKPRFTYDFYAGPFGQREISVKRDELKYDDGDGMKHLDAQEFIFGIDITKEKSGIHLGNDH</sequence>
<dbReference type="InterPro" id="IPR045455">
    <property type="entry name" value="NrS-1_pol-like_helicase"/>
</dbReference>
<accession>A0A6C0CLI5</accession>
<dbReference type="PROSITE" id="PS51206">
    <property type="entry name" value="SF3_HELICASE_1"/>
    <property type="match status" value="1"/>
</dbReference>
<dbReference type="EMBL" id="MN739457">
    <property type="protein sequence ID" value="QHT05646.1"/>
    <property type="molecule type" value="Genomic_DNA"/>
</dbReference>
<name>A0A6C0CLI5_9ZZZZ</name>
<dbReference type="Gene3D" id="3.40.50.300">
    <property type="entry name" value="P-loop containing nucleotide triphosphate hydrolases"/>
    <property type="match status" value="1"/>
</dbReference>
<dbReference type="AlphaFoldDB" id="A0A6C0CLI5"/>
<proteinExistence type="predicted"/>
<keyword evidence="1" id="KW-0547">Nucleotide-binding</keyword>
<evidence type="ECO:0000259" key="3">
    <source>
        <dbReference type="PROSITE" id="PS51206"/>
    </source>
</evidence>
<reference evidence="4" key="1">
    <citation type="journal article" date="2020" name="Nature">
        <title>Giant virus diversity and host interactions through global metagenomics.</title>
        <authorList>
            <person name="Schulz F."/>
            <person name="Roux S."/>
            <person name="Paez-Espino D."/>
            <person name="Jungbluth S."/>
            <person name="Walsh D.A."/>
            <person name="Denef V.J."/>
            <person name="McMahon K.D."/>
            <person name="Konstantinidis K.T."/>
            <person name="Eloe-Fadrosh E.A."/>
            <person name="Kyrpides N.C."/>
            <person name="Woyke T."/>
        </authorList>
    </citation>
    <scope>NUCLEOTIDE SEQUENCE</scope>
    <source>
        <strain evidence="4">GVMAG-M-3300021389-45</strain>
    </source>
</reference>
<organism evidence="4">
    <name type="scientific">viral metagenome</name>
    <dbReference type="NCBI Taxonomy" id="1070528"/>
    <lineage>
        <taxon>unclassified sequences</taxon>
        <taxon>metagenomes</taxon>
        <taxon>organismal metagenomes</taxon>
    </lineage>
</organism>
<protein>
    <recommendedName>
        <fullName evidence="3">SF3 helicase domain-containing protein</fullName>
    </recommendedName>
</protein>
<feature type="domain" description="SF3 helicase" evidence="3">
    <location>
        <begin position="339"/>
        <end position="513"/>
    </location>
</feature>
<dbReference type="GO" id="GO:0005524">
    <property type="term" value="F:ATP binding"/>
    <property type="evidence" value="ECO:0007669"/>
    <property type="project" value="UniProtKB-KW"/>
</dbReference>
<dbReference type="SUPFAM" id="SSF52540">
    <property type="entry name" value="P-loop containing nucleoside triphosphate hydrolases"/>
    <property type="match status" value="1"/>
</dbReference>